<dbReference type="InterPro" id="IPR022385">
    <property type="entry name" value="Rhs_assc_core"/>
</dbReference>
<dbReference type="NCBIfam" id="TIGR03696">
    <property type="entry name" value="Rhs_assc_core"/>
    <property type="match status" value="1"/>
</dbReference>
<dbReference type="AlphaFoldDB" id="A0AAP3GCW8"/>
<sequence length="195" mass="22143">MGRAYYHPGLKRFLNRDILRGDVTEGQTFNRFAYVNGDPVGFIDPLGLAGLGTGQCKKGNHDQQTEKFYRGMSEKEFKKLEKNEILTKRPEGKSELKITDDPHYGSGDLSKRKSQKSRNYTRFVEFEVKPGTKEELIKLGGTHGSARVQFPNLPEHREGLVEVKFEKRGVLSLGLGPSKEGLDLFNKNILSWREL</sequence>
<evidence type="ECO:0008006" key="4">
    <source>
        <dbReference type="Google" id="ProtNLM"/>
    </source>
</evidence>
<evidence type="ECO:0000313" key="2">
    <source>
        <dbReference type="EMBL" id="MCZ0806714.1"/>
    </source>
</evidence>
<dbReference type="EMBL" id="JAPTNE010000008">
    <property type="protein sequence ID" value="MCZ0806714.1"/>
    <property type="molecule type" value="Genomic_DNA"/>
</dbReference>
<feature type="region of interest" description="Disordered" evidence="1">
    <location>
        <begin position="91"/>
        <end position="115"/>
    </location>
</feature>
<gene>
    <name evidence="2" type="ORF">O0554_07235</name>
</gene>
<evidence type="ECO:0000313" key="3">
    <source>
        <dbReference type="Proteomes" id="UP001077662"/>
    </source>
</evidence>
<reference evidence="2" key="1">
    <citation type="submission" date="2022-09" db="EMBL/GenBank/DDBJ databases">
        <title>Genome analysis and characterization of larvicidal activity of Brevibacillus strains.</title>
        <authorList>
            <person name="Patrusheva E.V."/>
            <person name="Izotova A.O."/>
            <person name="Toshchakov S.V."/>
            <person name="Sineoky S.P."/>
        </authorList>
    </citation>
    <scope>NUCLEOTIDE SEQUENCE</scope>
    <source>
        <strain evidence="2">VKPM_B-13247</strain>
    </source>
</reference>
<dbReference type="Gene3D" id="2.180.10.10">
    <property type="entry name" value="RHS repeat-associated core"/>
    <property type="match status" value="1"/>
</dbReference>
<evidence type="ECO:0000256" key="1">
    <source>
        <dbReference type="SAM" id="MobiDB-lite"/>
    </source>
</evidence>
<feature type="compositionally biased region" description="Basic and acidic residues" evidence="1">
    <location>
        <begin position="91"/>
        <end position="103"/>
    </location>
</feature>
<organism evidence="2 3">
    <name type="scientific">Brevibacillus laterosporus</name>
    <name type="common">Bacillus laterosporus</name>
    <dbReference type="NCBI Taxonomy" id="1465"/>
    <lineage>
        <taxon>Bacteria</taxon>
        <taxon>Bacillati</taxon>
        <taxon>Bacillota</taxon>
        <taxon>Bacilli</taxon>
        <taxon>Bacillales</taxon>
        <taxon>Paenibacillaceae</taxon>
        <taxon>Brevibacillus</taxon>
    </lineage>
</organism>
<comment type="caution">
    <text evidence="2">The sequence shown here is derived from an EMBL/GenBank/DDBJ whole genome shotgun (WGS) entry which is preliminary data.</text>
</comment>
<name>A0AAP3GCW8_BRELA</name>
<dbReference type="Proteomes" id="UP001077662">
    <property type="component" value="Unassembled WGS sequence"/>
</dbReference>
<protein>
    <recommendedName>
        <fullName evidence="4">RHS repeat-associated core domain-containing protein</fullName>
    </recommendedName>
</protein>
<proteinExistence type="predicted"/>
<dbReference type="RefSeq" id="WP_258433302.1">
    <property type="nucleotide sequence ID" value="NZ_JAPTNF010000055.1"/>
</dbReference>
<accession>A0AAP3GCW8</accession>